<evidence type="ECO:0000256" key="1">
    <source>
        <dbReference type="SAM" id="MobiDB-lite"/>
    </source>
</evidence>
<dbReference type="AlphaFoldDB" id="A0A317DR51"/>
<dbReference type="EMBL" id="QGKS01000070">
    <property type="protein sequence ID" value="PWR17117.1"/>
    <property type="molecule type" value="Genomic_DNA"/>
</dbReference>
<feature type="compositionally biased region" description="Low complexity" evidence="1">
    <location>
        <begin position="1"/>
        <end position="52"/>
    </location>
</feature>
<evidence type="ECO:0000313" key="3">
    <source>
        <dbReference type="Proteomes" id="UP000246050"/>
    </source>
</evidence>
<accession>A0A317DR51</accession>
<feature type="compositionally biased region" description="Low complexity" evidence="1">
    <location>
        <begin position="83"/>
        <end position="113"/>
    </location>
</feature>
<dbReference type="PROSITE" id="PS51257">
    <property type="entry name" value="PROKAR_LIPOPROTEIN"/>
    <property type="match status" value="1"/>
</dbReference>
<organism evidence="2 3">
    <name type="scientific">Micromonospora sicca</name>
    <dbReference type="NCBI Taxonomy" id="2202420"/>
    <lineage>
        <taxon>Bacteria</taxon>
        <taxon>Bacillati</taxon>
        <taxon>Actinomycetota</taxon>
        <taxon>Actinomycetes</taxon>
        <taxon>Micromonosporales</taxon>
        <taxon>Micromonosporaceae</taxon>
        <taxon>Micromonospora</taxon>
    </lineage>
</organism>
<evidence type="ECO:0000313" key="2">
    <source>
        <dbReference type="EMBL" id="PWR17117.1"/>
    </source>
</evidence>
<reference evidence="2 3" key="1">
    <citation type="submission" date="2018-05" db="EMBL/GenBank/DDBJ databases">
        <title>Micromonosporas from Atacama Desert.</title>
        <authorList>
            <person name="Carro L."/>
            <person name="Golinska P."/>
            <person name="Klenk H.-P."/>
            <person name="Goodfellow M."/>
        </authorList>
    </citation>
    <scope>NUCLEOTIDE SEQUENCE [LARGE SCALE GENOMIC DNA]</scope>
    <source>
        <strain evidence="2 3">4G51</strain>
    </source>
</reference>
<protein>
    <submittedName>
        <fullName evidence="2">Uncharacterized protein</fullName>
    </submittedName>
</protein>
<feature type="region of interest" description="Disordered" evidence="1">
    <location>
        <begin position="1"/>
        <end position="113"/>
    </location>
</feature>
<gene>
    <name evidence="2" type="ORF">DKT69_01980</name>
</gene>
<dbReference type="Proteomes" id="UP000246050">
    <property type="component" value="Unassembled WGS sequence"/>
</dbReference>
<name>A0A317DR51_9ACTN</name>
<proteinExistence type="predicted"/>
<sequence>MSASSPRSAAVTRASAATASGSGCARLSSPRSRASSAARRAPSSSRLAWSRAVAGTPSRRPTRAGSCTTSHRRSAGVSPAHQRPTSAGPASAGGRRPGGTLTQPAPAAAVSSARRALASRSAAMVVAER</sequence>
<comment type="caution">
    <text evidence="2">The sequence shown here is derived from an EMBL/GenBank/DDBJ whole genome shotgun (WGS) entry which is preliminary data.</text>
</comment>